<evidence type="ECO:0000313" key="10">
    <source>
        <dbReference type="EMBL" id="CAF3711672.1"/>
    </source>
</evidence>
<dbReference type="FunFam" id="3.40.50.1820:FF:000029">
    <property type="entry name" value="Acetylcholinesterase"/>
    <property type="match status" value="1"/>
</dbReference>
<dbReference type="PRINTS" id="PR00878">
    <property type="entry name" value="CHOLNESTRASE"/>
</dbReference>
<dbReference type="InterPro" id="IPR029058">
    <property type="entry name" value="AB_hydrolase_fold"/>
</dbReference>
<gene>
    <name evidence="9" type="ORF">GPM918_LOCUS10350</name>
    <name evidence="10" type="ORF">SRO942_LOCUS10350</name>
</gene>
<feature type="active site" description="Charge relay system" evidence="5">
    <location>
        <position position="425"/>
    </location>
</feature>
<evidence type="ECO:0000256" key="7">
    <source>
        <dbReference type="SAM" id="Phobius"/>
    </source>
</evidence>
<evidence type="ECO:0000313" key="11">
    <source>
        <dbReference type="Proteomes" id="UP000663829"/>
    </source>
</evidence>
<dbReference type="OrthoDB" id="9000293at2759"/>
<dbReference type="SUPFAM" id="SSF53474">
    <property type="entry name" value="alpha/beta-Hydrolases"/>
    <property type="match status" value="1"/>
</dbReference>
<keyword evidence="2" id="KW-0719">Serine esterase</keyword>
<dbReference type="EMBL" id="CAJOBC010002030">
    <property type="protein sequence ID" value="CAF3711672.1"/>
    <property type="molecule type" value="Genomic_DNA"/>
</dbReference>
<keyword evidence="4" id="KW-1015">Disulfide bond</keyword>
<dbReference type="Gene3D" id="3.40.50.1820">
    <property type="entry name" value="alpha/beta hydrolase"/>
    <property type="match status" value="1"/>
</dbReference>
<comment type="caution">
    <text evidence="9">The sequence shown here is derived from an EMBL/GenBank/DDBJ whole genome shotgun (WGS) entry which is preliminary data.</text>
</comment>
<evidence type="ECO:0000256" key="1">
    <source>
        <dbReference type="ARBA" id="ARBA00005964"/>
    </source>
</evidence>
<organism evidence="9 11">
    <name type="scientific">Didymodactylos carnosus</name>
    <dbReference type="NCBI Taxonomy" id="1234261"/>
    <lineage>
        <taxon>Eukaryota</taxon>
        <taxon>Metazoa</taxon>
        <taxon>Spiralia</taxon>
        <taxon>Gnathifera</taxon>
        <taxon>Rotifera</taxon>
        <taxon>Eurotatoria</taxon>
        <taxon>Bdelloidea</taxon>
        <taxon>Philodinida</taxon>
        <taxon>Philodinidae</taxon>
        <taxon>Didymodactylos</taxon>
    </lineage>
</organism>
<dbReference type="GO" id="GO:0006581">
    <property type="term" value="P:acetylcholine catabolic process"/>
    <property type="evidence" value="ECO:0007669"/>
    <property type="project" value="TreeGrafter"/>
</dbReference>
<keyword evidence="7" id="KW-0472">Membrane</keyword>
<evidence type="ECO:0000256" key="3">
    <source>
        <dbReference type="ARBA" id="ARBA00022801"/>
    </source>
</evidence>
<evidence type="ECO:0000256" key="4">
    <source>
        <dbReference type="ARBA" id="ARBA00023157"/>
    </source>
</evidence>
<accession>A0A814BVQ9</accession>
<evidence type="ECO:0000256" key="2">
    <source>
        <dbReference type="ARBA" id="ARBA00022487"/>
    </source>
</evidence>
<dbReference type="InterPro" id="IPR019826">
    <property type="entry name" value="Carboxylesterase_B_AS"/>
</dbReference>
<name>A0A814BVQ9_9BILA</name>
<dbReference type="InterPro" id="IPR050654">
    <property type="entry name" value="AChE-related_enzymes"/>
</dbReference>
<dbReference type="Proteomes" id="UP000681722">
    <property type="component" value="Unassembled WGS sequence"/>
</dbReference>
<dbReference type="Proteomes" id="UP000663829">
    <property type="component" value="Unassembled WGS sequence"/>
</dbReference>
<feature type="active site" description="Acyl-ester intermediate" evidence="5">
    <location>
        <position position="267"/>
    </location>
</feature>
<sequence>MFGLYLIRLISIIYIVNVILLVLIAFFNTTRAQTTASQSPFHSNFCDYTYIPKHLDPSIKCTTLGLVRGIKVDFYLKDSNTTKNDEPESVYTYLGIPYAETPENSFRFKKPVAKRPWHYANNMIYNATVLPNSCYQMIINSFNGSGEKIWTPTTPMSEDCLYLNIWVPGKKVSSEPLAVMVWIYGGGFNSGSSTLRLYDGSILAATNNVIVASMEYRVESLGFMYLGTDDAPGNQGLHDQLLALEFIHKNIQYFGGDNQRITLFGESAGAVSVGLHLLSRKSRHLFNNAILQSSGASGKWAVLSPRVARFRTEKFLNVLTNYILNRYQNGPINGGTDPEYDAIPLVCQKPMLTIQDKFACVQKYPVLNQIHFRSTWALESFNGGPIGYTFVPTIDGDFVSYDPELMLNDKDYKKCPLLLGVNSDEGSYFVIYMPHGNMSHDSWPYVDYKTFKHAMKEYFRFLPTYPTERSPMVLESILQTYTLWNDFNNTVKNAIQLSMAVGDYHLTCPTVYLADMYAQAEMPVYFYHFTIRASVSPWHQWMGVLHADEIMFVFGEPLNTTDELQYTNEEIQISKKMMTYWTNFAKYSNPNQRHESKWANDWRLYKWPSREHIILNTNLQSSEHGQAHRAEYCSFWLDYIPKLMIVTSNITDDEKLWKQEFRDWQLRYQQWDYHYSQYNLLSDKNKQRLSKCLT</sequence>
<dbReference type="Pfam" id="PF00135">
    <property type="entry name" value="COesterase"/>
    <property type="match status" value="1"/>
</dbReference>
<keyword evidence="7" id="KW-1133">Transmembrane helix</keyword>
<dbReference type="GO" id="GO:0003990">
    <property type="term" value="F:acetylcholinesterase activity"/>
    <property type="evidence" value="ECO:0007669"/>
    <property type="project" value="TreeGrafter"/>
</dbReference>
<dbReference type="EC" id="3.1.1.-" evidence="6"/>
<dbReference type="PANTHER" id="PTHR43918:SF12">
    <property type="entry name" value="ACETYLCHOLINESTERASE 1"/>
    <property type="match status" value="1"/>
</dbReference>
<comment type="similarity">
    <text evidence="1 6">Belongs to the type-B carboxylesterase/lipase family.</text>
</comment>
<dbReference type="InterPro" id="IPR019819">
    <property type="entry name" value="Carboxylesterase_B_CS"/>
</dbReference>
<dbReference type="PROSITE" id="PS00941">
    <property type="entry name" value="CARBOXYLESTERASE_B_2"/>
    <property type="match status" value="1"/>
</dbReference>
<reference evidence="9" key="1">
    <citation type="submission" date="2021-02" db="EMBL/GenBank/DDBJ databases">
        <authorList>
            <person name="Nowell W R."/>
        </authorList>
    </citation>
    <scope>NUCLEOTIDE SEQUENCE</scope>
</reference>
<feature type="domain" description="Carboxylesterase type B" evidence="8">
    <location>
        <begin position="81"/>
        <end position="636"/>
    </location>
</feature>
<dbReference type="EMBL" id="CAJNOQ010002031">
    <property type="protein sequence ID" value="CAF0934174.1"/>
    <property type="molecule type" value="Genomic_DNA"/>
</dbReference>
<dbReference type="InterPro" id="IPR002018">
    <property type="entry name" value="CarbesteraseB"/>
</dbReference>
<dbReference type="GO" id="GO:0005886">
    <property type="term" value="C:plasma membrane"/>
    <property type="evidence" value="ECO:0007669"/>
    <property type="project" value="TreeGrafter"/>
</dbReference>
<evidence type="ECO:0000259" key="8">
    <source>
        <dbReference type="Pfam" id="PF00135"/>
    </source>
</evidence>
<protein>
    <recommendedName>
        <fullName evidence="6">Carboxylic ester hydrolase</fullName>
        <ecNumber evidence="6">3.1.1.-</ecNumber>
    </recommendedName>
</protein>
<dbReference type="AlphaFoldDB" id="A0A814BVQ9"/>
<dbReference type="PROSITE" id="PS00122">
    <property type="entry name" value="CARBOXYLESTERASE_B_1"/>
    <property type="match status" value="1"/>
</dbReference>
<feature type="transmembrane region" description="Helical" evidence="7">
    <location>
        <begin position="7"/>
        <end position="27"/>
    </location>
</feature>
<dbReference type="GO" id="GO:0005615">
    <property type="term" value="C:extracellular space"/>
    <property type="evidence" value="ECO:0007669"/>
    <property type="project" value="TreeGrafter"/>
</dbReference>
<dbReference type="PANTHER" id="PTHR43918">
    <property type="entry name" value="ACETYLCHOLINESTERASE"/>
    <property type="match status" value="1"/>
</dbReference>
<proteinExistence type="inferred from homology"/>
<dbReference type="InterPro" id="IPR000997">
    <property type="entry name" value="Cholinesterase"/>
</dbReference>
<keyword evidence="11" id="KW-1185">Reference proteome</keyword>
<evidence type="ECO:0000313" key="9">
    <source>
        <dbReference type="EMBL" id="CAF0934174.1"/>
    </source>
</evidence>
<keyword evidence="7" id="KW-0812">Transmembrane</keyword>
<evidence type="ECO:0000256" key="5">
    <source>
        <dbReference type="PIRSR" id="PIRSR600997-1"/>
    </source>
</evidence>
<feature type="active site" description="Charge relay system" evidence="5">
    <location>
        <position position="546"/>
    </location>
</feature>
<keyword evidence="3 6" id="KW-0378">Hydrolase</keyword>
<evidence type="ECO:0000256" key="6">
    <source>
        <dbReference type="RuleBase" id="RU361235"/>
    </source>
</evidence>
<dbReference type="GO" id="GO:0019695">
    <property type="term" value="P:choline metabolic process"/>
    <property type="evidence" value="ECO:0007669"/>
    <property type="project" value="TreeGrafter"/>
</dbReference>